<organism evidence="1">
    <name type="scientific">Anguilla anguilla</name>
    <name type="common">European freshwater eel</name>
    <name type="synonym">Muraena anguilla</name>
    <dbReference type="NCBI Taxonomy" id="7936"/>
    <lineage>
        <taxon>Eukaryota</taxon>
        <taxon>Metazoa</taxon>
        <taxon>Chordata</taxon>
        <taxon>Craniata</taxon>
        <taxon>Vertebrata</taxon>
        <taxon>Euteleostomi</taxon>
        <taxon>Actinopterygii</taxon>
        <taxon>Neopterygii</taxon>
        <taxon>Teleostei</taxon>
        <taxon>Anguilliformes</taxon>
        <taxon>Anguillidae</taxon>
        <taxon>Anguilla</taxon>
    </lineage>
</organism>
<sequence length="30" mass="3478">MNVICFQTPVFTLMGRVTIRHTELGKIMKI</sequence>
<proteinExistence type="predicted"/>
<reference evidence="1" key="2">
    <citation type="journal article" date="2015" name="Fish Shellfish Immunol.">
        <title>Early steps in the European eel (Anguilla anguilla)-Vibrio vulnificus interaction in the gills: Role of the RtxA13 toxin.</title>
        <authorList>
            <person name="Callol A."/>
            <person name="Pajuelo D."/>
            <person name="Ebbesson L."/>
            <person name="Teles M."/>
            <person name="MacKenzie S."/>
            <person name="Amaro C."/>
        </authorList>
    </citation>
    <scope>NUCLEOTIDE SEQUENCE</scope>
</reference>
<accession>A0A0E9UPJ1</accession>
<evidence type="ECO:0000313" key="1">
    <source>
        <dbReference type="EMBL" id="JAH67759.1"/>
    </source>
</evidence>
<reference evidence="1" key="1">
    <citation type="submission" date="2014-11" db="EMBL/GenBank/DDBJ databases">
        <authorList>
            <person name="Amaro Gonzalez C."/>
        </authorList>
    </citation>
    <scope>NUCLEOTIDE SEQUENCE</scope>
</reference>
<name>A0A0E9UPJ1_ANGAN</name>
<dbReference type="AlphaFoldDB" id="A0A0E9UPJ1"/>
<protein>
    <submittedName>
        <fullName evidence="1">Uncharacterized protein</fullName>
    </submittedName>
</protein>
<dbReference type="EMBL" id="GBXM01040818">
    <property type="protein sequence ID" value="JAH67759.1"/>
    <property type="molecule type" value="Transcribed_RNA"/>
</dbReference>